<feature type="transmembrane region" description="Helical" evidence="1">
    <location>
        <begin position="243"/>
        <end position="263"/>
    </location>
</feature>
<feature type="transmembrane region" description="Helical" evidence="1">
    <location>
        <begin position="331"/>
        <end position="353"/>
    </location>
</feature>
<feature type="transmembrane region" description="Helical" evidence="1">
    <location>
        <begin position="139"/>
        <end position="157"/>
    </location>
</feature>
<evidence type="ECO:0000313" key="3">
    <source>
        <dbReference type="Proteomes" id="UP000070617"/>
    </source>
</evidence>
<protein>
    <submittedName>
        <fullName evidence="2">Transporter, major facilitator family protein</fullName>
    </submittedName>
</protein>
<name>A0A133NLC3_9FUSO</name>
<feature type="transmembrane region" description="Helical" evidence="1">
    <location>
        <begin position="359"/>
        <end position="381"/>
    </location>
</feature>
<organism evidence="2 3">
    <name type="scientific">Fusobacterium equinum</name>
    <dbReference type="NCBI Taxonomy" id="134605"/>
    <lineage>
        <taxon>Bacteria</taxon>
        <taxon>Fusobacteriati</taxon>
        <taxon>Fusobacteriota</taxon>
        <taxon>Fusobacteriia</taxon>
        <taxon>Fusobacteriales</taxon>
        <taxon>Fusobacteriaceae</taxon>
        <taxon>Fusobacterium</taxon>
    </lineage>
</organism>
<comment type="caution">
    <text evidence="2">The sequence shown here is derived from an EMBL/GenBank/DDBJ whole genome shotgun (WGS) entry which is preliminary data.</text>
</comment>
<feature type="transmembrane region" description="Helical" evidence="1">
    <location>
        <begin position="37"/>
        <end position="55"/>
    </location>
</feature>
<feature type="transmembrane region" description="Helical" evidence="1">
    <location>
        <begin position="297"/>
        <end position="319"/>
    </location>
</feature>
<feature type="transmembrane region" description="Helical" evidence="1">
    <location>
        <begin position="210"/>
        <end position="231"/>
    </location>
</feature>
<sequence>MKNIIALVWGESSLKISSILYSSVITAYLLQIGLTNYKIGILWSIILFVQMICDYPTGGFADKYGRLKIFMIGMIFMGTSIFMMVSGNGFLLYLGAIILGIGESQVSGTLFPWFVHTLNEKGVSEEERKESILKVNAQSQYITNFLGILIGFLIFPFDLKYKTILIIAGCVYILNGLLIYLFFKDNRSDERDLLKIGKRSIAIFCQDQKLWLYSLAMTLHYIFYSIHLFIWQPKANALGILEGKLAFVQSIFLIGMALSGFIVKHINIRIYFIYFLSSLLIPISLITIYDASNLKVYLFSMFILSLSNGLIVPLIFGSMHFFIPDDVRSSVVSLMSSLSSILLVFFQVIIGKILDQHNFWYLSFFCFFIGILYICCIYFIYKWRIRNEK</sequence>
<feature type="transmembrane region" description="Helical" evidence="1">
    <location>
        <begin position="163"/>
        <end position="183"/>
    </location>
</feature>
<dbReference type="RefSeq" id="WP_060793245.1">
    <property type="nucleotide sequence ID" value="NZ_KQ956508.1"/>
</dbReference>
<dbReference type="PANTHER" id="PTHR23530">
    <property type="entry name" value="TRANSPORT PROTEIN-RELATED"/>
    <property type="match status" value="1"/>
</dbReference>
<dbReference type="InterPro" id="IPR011701">
    <property type="entry name" value="MFS"/>
</dbReference>
<feature type="transmembrane region" description="Helical" evidence="1">
    <location>
        <begin position="67"/>
        <end position="85"/>
    </location>
</feature>
<keyword evidence="1" id="KW-0812">Transmembrane</keyword>
<evidence type="ECO:0000256" key="1">
    <source>
        <dbReference type="SAM" id="Phobius"/>
    </source>
</evidence>
<dbReference type="Proteomes" id="UP000070617">
    <property type="component" value="Unassembled WGS sequence"/>
</dbReference>
<dbReference type="PANTHER" id="PTHR23530:SF1">
    <property type="entry name" value="PERMEASE, MAJOR FACILITATOR SUPERFAMILY-RELATED"/>
    <property type="match status" value="1"/>
</dbReference>
<dbReference type="InterPro" id="IPR053160">
    <property type="entry name" value="MFS_DHA3_Transporter"/>
</dbReference>
<dbReference type="Pfam" id="PF07690">
    <property type="entry name" value="MFS_1"/>
    <property type="match status" value="1"/>
</dbReference>
<proteinExistence type="predicted"/>
<dbReference type="AlphaFoldDB" id="A0A133NLC3"/>
<dbReference type="STRING" id="134605.HMPREF3206_00035"/>
<dbReference type="Gene3D" id="1.20.1250.20">
    <property type="entry name" value="MFS general substrate transporter like domains"/>
    <property type="match status" value="2"/>
</dbReference>
<accession>A0A133NLC3</accession>
<reference evidence="3" key="1">
    <citation type="submission" date="2016-01" db="EMBL/GenBank/DDBJ databases">
        <authorList>
            <person name="Mitreva M."/>
            <person name="Pepin K.H."/>
            <person name="Mihindukulasuriya K.A."/>
            <person name="Fulton R."/>
            <person name="Fronick C."/>
            <person name="O'Laughlin M."/>
            <person name="Miner T."/>
            <person name="Herter B."/>
            <person name="Rosa B.A."/>
            <person name="Cordes M."/>
            <person name="Tomlinson C."/>
            <person name="Wollam A."/>
            <person name="Palsikar V.B."/>
            <person name="Mardis E.R."/>
            <person name="Wilson R.K."/>
        </authorList>
    </citation>
    <scope>NUCLEOTIDE SEQUENCE [LARGE SCALE GENOMIC DNA]</scope>
    <source>
        <strain evidence="3">CMW8396</strain>
    </source>
</reference>
<dbReference type="SUPFAM" id="SSF103473">
    <property type="entry name" value="MFS general substrate transporter"/>
    <property type="match status" value="1"/>
</dbReference>
<keyword evidence="3" id="KW-1185">Reference proteome</keyword>
<evidence type="ECO:0000313" key="2">
    <source>
        <dbReference type="EMBL" id="KXA17083.1"/>
    </source>
</evidence>
<dbReference type="GO" id="GO:0022857">
    <property type="term" value="F:transmembrane transporter activity"/>
    <property type="evidence" value="ECO:0007669"/>
    <property type="project" value="InterPro"/>
</dbReference>
<keyword evidence="1" id="KW-1133">Transmembrane helix</keyword>
<gene>
    <name evidence="2" type="ORF">HMPREF3206_00035</name>
</gene>
<dbReference type="CDD" id="cd06174">
    <property type="entry name" value="MFS"/>
    <property type="match status" value="1"/>
</dbReference>
<dbReference type="PATRIC" id="fig|134605.3.peg.34"/>
<feature type="transmembrane region" description="Helical" evidence="1">
    <location>
        <begin position="270"/>
        <end position="291"/>
    </location>
</feature>
<dbReference type="EMBL" id="LRPX01000002">
    <property type="protein sequence ID" value="KXA17083.1"/>
    <property type="molecule type" value="Genomic_DNA"/>
</dbReference>
<keyword evidence="1" id="KW-0472">Membrane</keyword>
<dbReference type="InterPro" id="IPR036259">
    <property type="entry name" value="MFS_trans_sf"/>
</dbReference>